<protein>
    <submittedName>
        <fullName evidence="1">Uncharacterized protein</fullName>
    </submittedName>
</protein>
<dbReference type="EMBL" id="JAPCWZ010000007">
    <property type="protein sequence ID" value="KAK8856724.1"/>
    <property type="molecule type" value="Genomic_DNA"/>
</dbReference>
<keyword evidence="2" id="KW-1185">Reference proteome</keyword>
<gene>
    <name evidence="1" type="ORF">PGQ11_012636</name>
</gene>
<proteinExistence type="predicted"/>
<sequence length="189" mass="21333">MGAPTLLKIPREIRNRIYSYFLTIDQHYEQKGDGGCDGKHFDVTILHINKQIRAEAWDSLIKTNQCVFLTVTRSDATYFPDLRILENLYALNQCYLPCSRVAMEHAKLLLEEVAIHLWVSVAPDIKNNTNSSFDGSDTEESYLFAYHPLFYNMASGFPLIGCQVRSWGFGKGILLSVACGADTNRDCGI</sequence>
<dbReference type="Proteomes" id="UP001390339">
    <property type="component" value="Unassembled WGS sequence"/>
</dbReference>
<name>A0ABR2I2U8_9PEZI</name>
<comment type="caution">
    <text evidence="1">The sequence shown here is derived from an EMBL/GenBank/DDBJ whole genome shotgun (WGS) entry which is preliminary data.</text>
</comment>
<evidence type="ECO:0000313" key="1">
    <source>
        <dbReference type="EMBL" id="KAK8856724.1"/>
    </source>
</evidence>
<reference evidence="1 2" key="1">
    <citation type="journal article" date="2024" name="IMA Fungus">
        <title>Apiospora arundinis, a panoply of carbohydrate-active enzymes and secondary metabolites.</title>
        <authorList>
            <person name="Sorensen T."/>
            <person name="Petersen C."/>
            <person name="Muurmann A.T."/>
            <person name="Christiansen J.V."/>
            <person name="Brundto M.L."/>
            <person name="Overgaard C.K."/>
            <person name="Boysen A.T."/>
            <person name="Wollenberg R.D."/>
            <person name="Larsen T.O."/>
            <person name="Sorensen J.L."/>
            <person name="Nielsen K.L."/>
            <person name="Sondergaard T.E."/>
        </authorList>
    </citation>
    <scope>NUCLEOTIDE SEQUENCE [LARGE SCALE GENOMIC DNA]</scope>
    <source>
        <strain evidence="1 2">AAU 773</strain>
    </source>
</reference>
<evidence type="ECO:0000313" key="2">
    <source>
        <dbReference type="Proteomes" id="UP001390339"/>
    </source>
</evidence>
<organism evidence="1 2">
    <name type="scientific">Apiospora arundinis</name>
    <dbReference type="NCBI Taxonomy" id="335852"/>
    <lineage>
        <taxon>Eukaryota</taxon>
        <taxon>Fungi</taxon>
        <taxon>Dikarya</taxon>
        <taxon>Ascomycota</taxon>
        <taxon>Pezizomycotina</taxon>
        <taxon>Sordariomycetes</taxon>
        <taxon>Xylariomycetidae</taxon>
        <taxon>Amphisphaeriales</taxon>
        <taxon>Apiosporaceae</taxon>
        <taxon>Apiospora</taxon>
    </lineage>
</organism>
<accession>A0ABR2I2U8</accession>